<dbReference type="EC" id="1.15.1.1" evidence="2"/>
<reference evidence="5 6" key="1">
    <citation type="submission" date="2020-04" db="EMBL/GenBank/DDBJ databases">
        <title>Azohydromonas sp. isolated from soil.</title>
        <authorList>
            <person name="Dahal R.H."/>
        </authorList>
    </citation>
    <scope>NUCLEOTIDE SEQUENCE [LARGE SCALE GENOMIC DNA]</scope>
    <source>
        <strain evidence="5 6">G-1-1-14</strain>
    </source>
</reference>
<name>A0A848F7Z6_9BURK</name>
<dbReference type="PRINTS" id="PR00068">
    <property type="entry name" value="CUZNDISMTASE"/>
</dbReference>
<organism evidence="5 6">
    <name type="scientific">Azohydromonas caseinilytica</name>
    <dbReference type="NCBI Taxonomy" id="2728836"/>
    <lineage>
        <taxon>Bacteria</taxon>
        <taxon>Pseudomonadati</taxon>
        <taxon>Pseudomonadota</taxon>
        <taxon>Betaproteobacteria</taxon>
        <taxon>Burkholderiales</taxon>
        <taxon>Sphaerotilaceae</taxon>
        <taxon>Azohydromonas</taxon>
    </lineage>
</organism>
<dbReference type="CDD" id="cd00305">
    <property type="entry name" value="Cu-Zn_Superoxide_Dismutase"/>
    <property type="match status" value="1"/>
</dbReference>
<evidence type="ECO:0000256" key="1">
    <source>
        <dbReference type="ARBA" id="ARBA00010457"/>
    </source>
</evidence>
<comment type="cofactor">
    <cofactor evidence="2">
        <name>Zn(2+)</name>
        <dbReference type="ChEBI" id="CHEBI:29105"/>
    </cofactor>
    <text evidence="2">Binds 1 zinc ion per subunit.</text>
</comment>
<accession>A0A848F7Z6</accession>
<comment type="similarity">
    <text evidence="1 2">Belongs to the Cu-Zn superoxide dismutase family.</text>
</comment>
<dbReference type="PROSITE" id="PS00087">
    <property type="entry name" value="SOD_CU_ZN_1"/>
    <property type="match status" value="1"/>
</dbReference>
<keyword evidence="2" id="KW-0186">Copper</keyword>
<keyword evidence="2" id="KW-0862">Zinc</keyword>
<proteinExistence type="inferred from homology"/>
<feature type="region of interest" description="Disordered" evidence="3">
    <location>
        <begin position="55"/>
        <end position="95"/>
    </location>
</feature>
<dbReference type="GO" id="GO:0005507">
    <property type="term" value="F:copper ion binding"/>
    <property type="evidence" value="ECO:0007669"/>
    <property type="project" value="InterPro"/>
</dbReference>
<feature type="domain" description="Superoxide dismutase copper/zinc binding" evidence="4">
    <location>
        <begin position="20"/>
        <end position="149"/>
    </location>
</feature>
<evidence type="ECO:0000313" key="5">
    <source>
        <dbReference type="EMBL" id="NML14463.1"/>
    </source>
</evidence>
<dbReference type="Pfam" id="PF00080">
    <property type="entry name" value="Sod_Cu"/>
    <property type="match status" value="1"/>
</dbReference>
<comment type="function">
    <text evidence="2">Destroys radicals which are normally produced within the cells and which are toxic to biological systems.</text>
</comment>
<dbReference type="GO" id="GO:0004784">
    <property type="term" value="F:superoxide dismutase activity"/>
    <property type="evidence" value="ECO:0007669"/>
    <property type="project" value="UniProtKB-EC"/>
</dbReference>
<dbReference type="Gene3D" id="2.60.40.200">
    <property type="entry name" value="Superoxide dismutase, copper/zinc binding domain"/>
    <property type="match status" value="1"/>
</dbReference>
<comment type="catalytic activity">
    <reaction evidence="2">
        <text>2 superoxide + 2 H(+) = H2O2 + O2</text>
        <dbReference type="Rhea" id="RHEA:20696"/>
        <dbReference type="ChEBI" id="CHEBI:15378"/>
        <dbReference type="ChEBI" id="CHEBI:15379"/>
        <dbReference type="ChEBI" id="CHEBI:16240"/>
        <dbReference type="ChEBI" id="CHEBI:18421"/>
        <dbReference type="EC" id="1.15.1.1"/>
    </reaction>
</comment>
<comment type="caution">
    <text evidence="5">The sequence shown here is derived from an EMBL/GenBank/DDBJ whole genome shotgun (WGS) entry which is preliminary data.</text>
</comment>
<evidence type="ECO:0000313" key="6">
    <source>
        <dbReference type="Proteomes" id="UP000574067"/>
    </source>
</evidence>
<protein>
    <recommendedName>
        <fullName evidence="2">Superoxide dismutase [Cu-Zn]</fullName>
        <ecNumber evidence="2">1.15.1.1</ecNumber>
    </recommendedName>
</protein>
<dbReference type="EMBL" id="JABBFW010000003">
    <property type="protein sequence ID" value="NML14463.1"/>
    <property type="molecule type" value="Genomic_DNA"/>
</dbReference>
<dbReference type="Proteomes" id="UP000574067">
    <property type="component" value="Unassembled WGS sequence"/>
</dbReference>
<keyword evidence="6" id="KW-1185">Reference proteome</keyword>
<dbReference type="PROSITE" id="PS00332">
    <property type="entry name" value="SOD_CU_ZN_2"/>
    <property type="match status" value="1"/>
</dbReference>
<sequence length="152" mass="15625">MMNMPMAMATLSPTQGQNARGMVGFHDMGGGQVMVHARLTGLAPNAEHGFHVHEKGDCSAPDASSAGGHFNPSGQPHGPQDAAHHMGDMPNLRTDANGNADVRIMLQGVSVGSGAGDIVGRAVVVHAQPDDYRSQPAGNSGARIACGVIARR</sequence>
<dbReference type="SUPFAM" id="SSF49329">
    <property type="entry name" value="Cu,Zn superoxide dismutase-like"/>
    <property type="match status" value="1"/>
</dbReference>
<evidence type="ECO:0000259" key="4">
    <source>
        <dbReference type="Pfam" id="PF00080"/>
    </source>
</evidence>
<dbReference type="InterPro" id="IPR024134">
    <property type="entry name" value="SOD_Cu/Zn_/chaperone"/>
</dbReference>
<comment type="cofactor">
    <cofactor evidence="2">
        <name>Cu cation</name>
        <dbReference type="ChEBI" id="CHEBI:23378"/>
    </cofactor>
    <text evidence="2">Binds 1 copper ion per subunit.</text>
</comment>
<evidence type="ECO:0000256" key="2">
    <source>
        <dbReference type="RuleBase" id="RU000393"/>
    </source>
</evidence>
<gene>
    <name evidence="5" type="ORF">HHL10_05670</name>
</gene>
<dbReference type="InterPro" id="IPR036423">
    <property type="entry name" value="SOD-like_Cu/Zn_dom_sf"/>
</dbReference>
<dbReference type="AlphaFoldDB" id="A0A848F7Z6"/>
<keyword evidence="2" id="KW-0479">Metal-binding</keyword>
<evidence type="ECO:0000256" key="3">
    <source>
        <dbReference type="SAM" id="MobiDB-lite"/>
    </source>
</evidence>
<dbReference type="InterPro" id="IPR018152">
    <property type="entry name" value="SOD_Cu/Zn_BS"/>
</dbReference>
<keyword evidence="2" id="KW-0560">Oxidoreductase</keyword>
<dbReference type="PANTHER" id="PTHR10003">
    <property type="entry name" value="SUPEROXIDE DISMUTASE CU-ZN -RELATED"/>
    <property type="match status" value="1"/>
</dbReference>
<dbReference type="InterPro" id="IPR001424">
    <property type="entry name" value="SOD_Cu_Zn_dom"/>
</dbReference>